<evidence type="ECO:0000259" key="5">
    <source>
        <dbReference type="PROSITE" id="PS50011"/>
    </source>
</evidence>
<dbReference type="EMBL" id="CAJZBQ010000054">
    <property type="protein sequence ID" value="CAG9332161.1"/>
    <property type="molecule type" value="Genomic_DNA"/>
</dbReference>
<evidence type="ECO:0000256" key="1">
    <source>
        <dbReference type="ARBA" id="ARBA00011245"/>
    </source>
</evidence>
<evidence type="ECO:0000256" key="2">
    <source>
        <dbReference type="ARBA" id="ARBA00022741"/>
    </source>
</evidence>
<feature type="domain" description="UBA" evidence="6">
    <location>
        <begin position="466"/>
        <end position="506"/>
    </location>
</feature>
<comment type="subunit">
    <text evidence="1">Monomer.</text>
</comment>
<proteinExistence type="predicted"/>
<feature type="domain" description="Protein kinase" evidence="5">
    <location>
        <begin position="188"/>
        <end position="441"/>
    </location>
</feature>
<name>A0AAU9JZB4_9CILI</name>
<sequence length="511" mass="58404">MIGKNTKAILTPILVDDEKLRKLQKEFLRGRKSKNEPTRRSSSERPTLLTSKSTNQFPKPREILKDYIKKRLEENKDCNAYNTAVTLKHWPPLTPTAGQFPIHRRVFSDQIQTIFRDSLKKDDETSPKITPDSTPKTFYLEKDPFLDLNSAPRKRFKPQPGENALLIQHISNYFKTYLDGPPTTTDFYSIGETIGKGPFGIVFIGKHKLAGINVAIKSIAKVALENEDARKKVLHEVLILKKTRHERINRILEVFASEHHYFIVMEYAGGGDLLQFVKKKKKIVEKEAKDIFRQILEGAQLMHSNRVLHRDIKLENILLDSSYSSIKFCDFSSSRVMRRGDVATEKCGTPAYLAPEMIAGKGYEEFSVDIWCLGILLYTMLCGTVPFKGKNIKELQIAILKGTIDYPDFLSEEAKDLISQFLDLIPQNRISIWKALEHPWFSSEGKDENNIAPFFVGGPLERRPRAFDDAAISEVSKFGYPKSYLINSLRNGDLNHATASYYLLRENMLVN</sequence>
<dbReference type="CDD" id="cd14335">
    <property type="entry name" value="UBA_SnRK1_plant"/>
    <property type="match status" value="1"/>
</dbReference>
<dbReference type="PROSITE" id="PS50030">
    <property type="entry name" value="UBA"/>
    <property type="match status" value="1"/>
</dbReference>
<organism evidence="7 8">
    <name type="scientific">Blepharisma stoltei</name>
    <dbReference type="NCBI Taxonomy" id="1481888"/>
    <lineage>
        <taxon>Eukaryota</taxon>
        <taxon>Sar</taxon>
        <taxon>Alveolata</taxon>
        <taxon>Ciliophora</taxon>
        <taxon>Postciliodesmatophora</taxon>
        <taxon>Heterotrichea</taxon>
        <taxon>Heterotrichida</taxon>
        <taxon>Blepharismidae</taxon>
        <taxon>Blepharisma</taxon>
    </lineage>
</organism>
<keyword evidence="3" id="KW-0067">ATP-binding</keyword>
<protein>
    <recommendedName>
        <fullName evidence="9">Protein kinase domain-containing protein</fullName>
    </recommendedName>
</protein>
<dbReference type="InterPro" id="IPR015940">
    <property type="entry name" value="UBA"/>
</dbReference>
<feature type="compositionally biased region" description="Polar residues" evidence="4">
    <location>
        <begin position="44"/>
        <end position="56"/>
    </location>
</feature>
<evidence type="ECO:0000313" key="7">
    <source>
        <dbReference type="EMBL" id="CAG9332161.1"/>
    </source>
</evidence>
<gene>
    <name evidence="7" type="ORF">BSTOLATCC_MIC55615</name>
</gene>
<dbReference type="PROSITE" id="PS50011">
    <property type="entry name" value="PROTEIN_KINASE_DOM"/>
    <property type="match status" value="1"/>
</dbReference>
<feature type="region of interest" description="Disordered" evidence="4">
    <location>
        <begin position="26"/>
        <end position="56"/>
    </location>
</feature>
<accession>A0AAU9JZB4</accession>
<dbReference type="Pfam" id="PF00069">
    <property type="entry name" value="Pkinase"/>
    <property type="match status" value="1"/>
</dbReference>
<dbReference type="Gene3D" id="1.10.510.10">
    <property type="entry name" value="Transferase(Phosphotransferase) domain 1"/>
    <property type="match status" value="1"/>
</dbReference>
<dbReference type="PANTHER" id="PTHR24346">
    <property type="entry name" value="MAP/MICROTUBULE AFFINITY-REGULATING KINASE"/>
    <property type="match status" value="1"/>
</dbReference>
<dbReference type="FunFam" id="1.10.510.10:FF:000571">
    <property type="entry name" value="Maternal embryonic leucine zipper kinase"/>
    <property type="match status" value="1"/>
</dbReference>
<dbReference type="GO" id="GO:0035556">
    <property type="term" value="P:intracellular signal transduction"/>
    <property type="evidence" value="ECO:0007669"/>
    <property type="project" value="TreeGrafter"/>
</dbReference>
<keyword evidence="8" id="KW-1185">Reference proteome</keyword>
<evidence type="ECO:0000313" key="8">
    <source>
        <dbReference type="Proteomes" id="UP001162131"/>
    </source>
</evidence>
<dbReference type="SMART" id="SM00220">
    <property type="entry name" value="S_TKc"/>
    <property type="match status" value="1"/>
</dbReference>
<comment type="caution">
    <text evidence="7">The sequence shown here is derived from an EMBL/GenBank/DDBJ whole genome shotgun (WGS) entry which is preliminary data.</text>
</comment>
<evidence type="ECO:0008006" key="9">
    <source>
        <dbReference type="Google" id="ProtNLM"/>
    </source>
</evidence>
<feature type="compositionally biased region" description="Basic and acidic residues" evidence="4">
    <location>
        <begin position="26"/>
        <end position="43"/>
    </location>
</feature>
<evidence type="ECO:0000256" key="4">
    <source>
        <dbReference type="SAM" id="MobiDB-lite"/>
    </source>
</evidence>
<dbReference type="InterPro" id="IPR008271">
    <property type="entry name" value="Ser/Thr_kinase_AS"/>
</dbReference>
<dbReference type="PROSITE" id="PS00108">
    <property type="entry name" value="PROTEIN_KINASE_ST"/>
    <property type="match status" value="1"/>
</dbReference>
<evidence type="ECO:0000259" key="6">
    <source>
        <dbReference type="PROSITE" id="PS50030"/>
    </source>
</evidence>
<evidence type="ECO:0000256" key="3">
    <source>
        <dbReference type="ARBA" id="ARBA00022840"/>
    </source>
</evidence>
<dbReference type="SUPFAM" id="SSF56112">
    <property type="entry name" value="Protein kinase-like (PK-like)"/>
    <property type="match status" value="1"/>
</dbReference>
<dbReference type="InterPro" id="IPR000719">
    <property type="entry name" value="Prot_kinase_dom"/>
</dbReference>
<dbReference type="GO" id="GO:0004674">
    <property type="term" value="F:protein serine/threonine kinase activity"/>
    <property type="evidence" value="ECO:0007669"/>
    <property type="project" value="TreeGrafter"/>
</dbReference>
<dbReference type="AlphaFoldDB" id="A0AAU9JZB4"/>
<dbReference type="Proteomes" id="UP001162131">
    <property type="component" value="Unassembled WGS sequence"/>
</dbReference>
<dbReference type="GO" id="GO:0005737">
    <property type="term" value="C:cytoplasm"/>
    <property type="evidence" value="ECO:0007669"/>
    <property type="project" value="TreeGrafter"/>
</dbReference>
<dbReference type="GO" id="GO:0005524">
    <property type="term" value="F:ATP binding"/>
    <property type="evidence" value="ECO:0007669"/>
    <property type="project" value="UniProtKB-KW"/>
</dbReference>
<dbReference type="PANTHER" id="PTHR24346:SF30">
    <property type="entry name" value="MATERNAL EMBRYONIC LEUCINE ZIPPER KINASE"/>
    <property type="match status" value="1"/>
</dbReference>
<reference evidence="7" key="1">
    <citation type="submission" date="2021-09" db="EMBL/GenBank/DDBJ databases">
        <authorList>
            <consortium name="AG Swart"/>
            <person name="Singh M."/>
            <person name="Singh A."/>
            <person name="Seah K."/>
            <person name="Emmerich C."/>
        </authorList>
    </citation>
    <scope>NUCLEOTIDE SEQUENCE</scope>
    <source>
        <strain evidence="7">ATCC30299</strain>
    </source>
</reference>
<keyword evidence="2" id="KW-0547">Nucleotide-binding</keyword>
<dbReference type="InterPro" id="IPR011009">
    <property type="entry name" value="Kinase-like_dom_sf"/>
</dbReference>